<evidence type="ECO:0000256" key="2">
    <source>
        <dbReference type="ARBA" id="ARBA00022801"/>
    </source>
</evidence>
<dbReference type="Gene3D" id="3.20.20.140">
    <property type="entry name" value="Metal-dependent hydrolases"/>
    <property type="match status" value="1"/>
</dbReference>
<dbReference type="EMBL" id="AJWJ01000020">
    <property type="protein sequence ID" value="KAF2077759.1"/>
    <property type="molecule type" value="Genomic_DNA"/>
</dbReference>
<dbReference type="GO" id="GO:0008270">
    <property type="term" value="F:zinc ion binding"/>
    <property type="evidence" value="ECO:0007669"/>
    <property type="project" value="InterPro"/>
</dbReference>
<feature type="binding site" evidence="3">
    <location>
        <position position="245"/>
    </location>
    <ligand>
        <name>a divalent metal cation</name>
        <dbReference type="ChEBI" id="CHEBI:60240"/>
        <label>2</label>
    </ligand>
</feature>
<protein>
    <recommendedName>
        <fullName evidence="7">Parathion hydrolase-related protein</fullName>
    </recommendedName>
</protein>
<dbReference type="PANTHER" id="PTHR10819">
    <property type="entry name" value="PHOSPHOTRIESTERASE-RELATED"/>
    <property type="match status" value="1"/>
</dbReference>
<comment type="caution">
    <text evidence="5">The sequence shown here is derived from an EMBL/GenBank/DDBJ whole genome shotgun (WGS) entry which is preliminary data.</text>
</comment>
<dbReference type="InterPro" id="IPR032466">
    <property type="entry name" value="Metal_Hydrolase"/>
</dbReference>
<feature type="binding site" evidence="3">
    <location>
        <position position="216"/>
    </location>
    <ligand>
        <name>a divalent metal cation</name>
        <dbReference type="ChEBI" id="CHEBI:60240"/>
        <label>2</label>
    </ligand>
</feature>
<dbReference type="PIRSF" id="PIRSF016839">
    <property type="entry name" value="PhP"/>
    <property type="match status" value="1"/>
</dbReference>
<organism evidence="5 6">
    <name type="scientific">Polysphondylium violaceum</name>
    <dbReference type="NCBI Taxonomy" id="133409"/>
    <lineage>
        <taxon>Eukaryota</taxon>
        <taxon>Amoebozoa</taxon>
        <taxon>Evosea</taxon>
        <taxon>Eumycetozoa</taxon>
        <taxon>Dictyostelia</taxon>
        <taxon>Dictyosteliales</taxon>
        <taxon>Dictyosteliaceae</taxon>
        <taxon>Polysphondylium</taxon>
    </lineage>
</organism>
<dbReference type="OrthoDB" id="9998343at2759"/>
<comment type="caution">
    <text evidence="4">Lacks conserved residue(s) required for the propagation of feature annotation.</text>
</comment>
<keyword evidence="2" id="KW-0378">Hydrolase</keyword>
<keyword evidence="1 3" id="KW-0479">Metal-binding</keyword>
<feature type="binding site" evidence="3">
    <location>
        <position position="184"/>
    </location>
    <ligand>
        <name>a divalent metal cation</name>
        <dbReference type="ChEBI" id="CHEBI:60240"/>
        <label>2</label>
    </ligand>
</feature>
<comment type="similarity">
    <text evidence="4">Belongs to the metallo-dependent hydrolases superfamily. Phosphotriesterase family.</text>
</comment>
<feature type="binding site" evidence="3">
    <location>
        <position position="29"/>
    </location>
    <ligand>
        <name>a divalent metal cation</name>
        <dbReference type="ChEBI" id="CHEBI:60240"/>
        <label>1</label>
    </ligand>
</feature>
<feature type="binding site" evidence="3">
    <location>
        <position position="184"/>
    </location>
    <ligand>
        <name>a divalent metal cation</name>
        <dbReference type="ChEBI" id="CHEBI:60240"/>
        <label>1</label>
    </ligand>
</feature>
<comment type="cofactor">
    <cofactor evidence="3">
        <name>a divalent metal cation</name>
        <dbReference type="ChEBI" id="CHEBI:60240"/>
    </cofactor>
    <text evidence="3">Binds 2 divalent metal cations per subunit.</text>
</comment>
<dbReference type="AlphaFoldDB" id="A0A8J4VB24"/>
<feature type="binding site" evidence="3">
    <location>
        <position position="314"/>
    </location>
    <ligand>
        <name>a divalent metal cation</name>
        <dbReference type="ChEBI" id="CHEBI:60240"/>
        <label>1</label>
    </ligand>
</feature>
<dbReference type="PANTHER" id="PTHR10819:SF3">
    <property type="entry name" value="PHOSPHOTRIESTERASE-RELATED PROTEIN"/>
    <property type="match status" value="1"/>
</dbReference>
<proteinExistence type="inferred from homology"/>
<evidence type="ECO:0000256" key="3">
    <source>
        <dbReference type="PIRSR" id="PIRSR601559-52"/>
    </source>
</evidence>
<sequence length="365" mass="41030">MEEKRKGKVQTVLGLIEPDQLGITHMHEHIFINYLDFFLKPTDKEQSCCCVGHEDSDHKHVPLEDQKINIKNMHWVQYNYNKNLHNLQLDEEDVAISELELYKKCGGKTILDVTTEGIGRDPERCKRVSQKLNLNIVVGAGYYLEKTIGKLVSNTPVEDMEEKIVKQVLEGIDNTGIKAGIIGEVGCSYPLSANETKSLIASARAQKRTGASITIHPGRSTKSCSEILNVLKDNGADLTRVVMGHIDRTVHDLNIMLDIAKTGCVLEFDLFGMEISYYPFGGDVMGMASDNQRIDWIKSLIDAGYGKNIVISQDIYTKHRLVTYGGHGYHHILFNIVPRMLKHGITQENIDDMLINTPKRILTIV</sequence>
<accession>A0A8J4VB24</accession>
<dbReference type="Pfam" id="PF02126">
    <property type="entry name" value="PTE"/>
    <property type="match status" value="1"/>
</dbReference>
<name>A0A8J4VB24_9MYCE</name>
<reference evidence="5" key="1">
    <citation type="submission" date="2020-01" db="EMBL/GenBank/DDBJ databases">
        <title>Development of genomics and gene disruption for Polysphondylium violaceum indicates a role for the polyketide synthase stlB in stalk morphogenesis.</title>
        <authorList>
            <person name="Narita B."/>
            <person name="Kawabe Y."/>
            <person name="Kin K."/>
            <person name="Saito T."/>
            <person name="Gibbs R."/>
            <person name="Kuspa A."/>
            <person name="Muzny D."/>
            <person name="Queller D."/>
            <person name="Richards S."/>
            <person name="Strassman J."/>
            <person name="Sucgang R."/>
            <person name="Worley K."/>
            <person name="Schaap P."/>
        </authorList>
    </citation>
    <scope>NUCLEOTIDE SEQUENCE</scope>
    <source>
        <strain evidence="5">QSvi11</strain>
    </source>
</reference>
<dbReference type="PROSITE" id="PS51347">
    <property type="entry name" value="PHOSPHOTRIESTERASE_2"/>
    <property type="match status" value="1"/>
</dbReference>
<evidence type="ECO:0000313" key="6">
    <source>
        <dbReference type="Proteomes" id="UP000695562"/>
    </source>
</evidence>
<evidence type="ECO:0000256" key="4">
    <source>
        <dbReference type="PROSITE-ProRule" id="PRU00679"/>
    </source>
</evidence>
<dbReference type="GO" id="GO:0016787">
    <property type="term" value="F:hydrolase activity"/>
    <property type="evidence" value="ECO:0007669"/>
    <property type="project" value="UniProtKB-KW"/>
</dbReference>
<evidence type="ECO:0000256" key="1">
    <source>
        <dbReference type="ARBA" id="ARBA00022723"/>
    </source>
</evidence>
<dbReference type="SUPFAM" id="SSF51556">
    <property type="entry name" value="Metallo-dependent hydrolases"/>
    <property type="match status" value="1"/>
</dbReference>
<feature type="binding site" evidence="3">
    <location>
        <position position="27"/>
    </location>
    <ligand>
        <name>a divalent metal cation</name>
        <dbReference type="ChEBI" id="CHEBI:60240"/>
        <label>1</label>
    </ligand>
</feature>
<evidence type="ECO:0000313" key="5">
    <source>
        <dbReference type="EMBL" id="KAF2077759.1"/>
    </source>
</evidence>
<dbReference type="Proteomes" id="UP000695562">
    <property type="component" value="Unassembled WGS sequence"/>
</dbReference>
<gene>
    <name evidence="5" type="ORF">CYY_000946</name>
</gene>
<dbReference type="InterPro" id="IPR001559">
    <property type="entry name" value="Phosphotriesterase"/>
</dbReference>
<evidence type="ECO:0008006" key="7">
    <source>
        <dbReference type="Google" id="ProtNLM"/>
    </source>
</evidence>
<keyword evidence="6" id="KW-1185">Reference proteome</keyword>